<evidence type="ECO:0000313" key="1">
    <source>
        <dbReference type="EMBL" id="QHT86873.1"/>
    </source>
</evidence>
<name>A0A6C0I401_9ZZZZ</name>
<sequence length="271" mass="32529">MKYFLGLITRCKDEIYIDEFVKYYLNEGVDKIMILDDNSDKNIYKNIIHNDKVEITFDNDIISKRSIFTLYKKVIPLFEWIIYVDVDEFITTKHNKQNTIRDELLTTFKNAMCIKIPWVMMSCNNIEKNPVSLLETNIYRWNHDKRHINTKTDIHKFRCRYDGIEVKCIFKPKYFDDIKDHHPIKSNIKNPRIVESIHNQSHKLDAMYGKLRENDISDGLLLCYHYRIVSVENCLHKIETNCWYKNFTLDILLSNDYPEIIDDTIKNKLNK</sequence>
<dbReference type="Pfam" id="PF13704">
    <property type="entry name" value="Glyco_tranf_2_4"/>
    <property type="match status" value="1"/>
</dbReference>
<dbReference type="AlphaFoldDB" id="A0A6C0I401"/>
<accession>A0A6C0I401</accession>
<evidence type="ECO:0008006" key="2">
    <source>
        <dbReference type="Google" id="ProtNLM"/>
    </source>
</evidence>
<proteinExistence type="predicted"/>
<reference evidence="1" key="1">
    <citation type="journal article" date="2020" name="Nature">
        <title>Giant virus diversity and host interactions through global metagenomics.</title>
        <authorList>
            <person name="Schulz F."/>
            <person name="Roux S."/>
            <person name="Paez-Espino D."/>
            <person name="Jungbluth S."/>
            <person name="Walsh D.A."/>
            <person name="Denef V.J."/>
            <person name="McMahon K.D."/>
            <person name="Konstantinidis K.T."/>
            <person name="Eloe-Fadrosh E.A."/>
            <person name="Kyrpides N.C."/>
            <person name="Woyke T."/>
        </authorList>
    </citation>
    <scope>NUCLEOTIDE SEQUENCE</scope>
    <source>
        <strain evidence="1">GVMAG-M-3300023184-18</strain>
    </source>
</reference>
<dbReference type="EMBL" id="MN740077">
    <property type="protein sequence ID" value="QHT86873.1"/>
    <property type="molecule type" value="Genomic_DNA"/>
</dbReference>
<organism evidence="1">
    <name type="scientific">viral metagenome</name>
    <dbReference type="NCBI Taxonomy" id="1070528"/>
    <lineage>
        <taxon>unclassified sequences</taxon>
        <taxon>metagenomes</taxon>
        <taxon>organismal metagenomes</taxon>
    </lineage>
</organism>
<protein>
    <recommendedName>
        <fullName evidence="2">Glycosyltransferase 2-like domain-containing protein</fullName>
    </recommendedName>
</protein>